<dbReference type="SUPFAM" id="SSF49363">
    <property type="entry name" value="Purple acid phosphatase, N-terminal domain"/>
    <property type="match status" value="1"/>
</dbReference>
<dbReference type="Pfam" id="PF00149">
    <property type="entry name" value="Metallophos"/>
    <property type="match status" value="1"/>
</dbReference>
<evidence type="ECO:0000256" key="2">
    <source>
        <dbReference type="SAM" id="SignalP"/>
    </source>
</evidence>
<dbReference type="InterPro" id="IPR015914">
    <property type="entry name" value="PAPs_N"/>
</dbReference>
<accession>A0A919U1T0</accession>
<dbReference type="Gene3D" id="3.60.21.10">
    <property type="match status" value="1"/>
</dbReference>
<gene>
    <name evidence="5" type="ORF">Cch01nite_15210</name>
</gene>
<dbReference type="InterPro" id="IPR029052">
    <property type="entry name" value="Metallo-depent_PP-like"/>
</dbReference>
<dbReference type="AlphaFoldDB" id="A0A919U1T0"/>
<evidence type="ECO:0000313" key="5">
    <source>
        <dbReference type="EMBL" id="GIG20797.1"/>
    </source>
</evidence>
<dbReference type="GO" id="GO:0046872">
    <property type="term" value="F:metal ion binding"/>
    <property type="evidence" value="ECO:0007669"/>
    <property type="project" value="InterPro"/>
</dbReference>
<reference evidence="5" key="1">
    <citation type="submission" date="2021-01" db="EMBL/GenBank/DDBJ databases">
        <title>Whole genome shotgun sequence of Cellulomonas chitinilytica NBRC 110799.</title>
        <authorList>
            <person name="Komaki H."/>
            <person name="Tamura T."/>
        </authorList>
    </citation>
    <scope>NUCLEOTIDE SEQUENCE</scope>
    <source>
        <strain evidence="5">NBRC 110799</strain>
    </source>
</reference>
<comment type="caution">
    <text evidence="5">The sequence shown here is derived from an EMBL/GenBank/DDBJ whole genome shotgun (WGS) entry which is preliminary data.</text>
</comment>
<dbReference type="Pfam" id="PF16656">
    <property type="entry name" value="Pur_ac_phosph_N"/>
    <property type="match status" value="1"/>
</dbReference>
<keyword evidence="1 2" id="KW-0732">Signal</keyword>
<evidence type="ECO:0000259" key="4">
    <source>
        <dbReference type="Pfam" id="PF16656"/>
    </source>
</evidence>
<evidence type="ECO:0000313" key="6">
    <source>
        <dbReference type="Proteomes" id="UP000632740"/>
    </source>
</evidence>
<proteinExistence type="predicted"/>
<name>A0A919U1T0_9CELL</name>
<dbReference type="Gene3D" id="2.60.40.380">
    <property type="entry name" value="Purple acid phosphatase-like, N-terminal"/>
    <property type="match status" value="1"/>
</dbReference>
<dbReference type="InterPro" id="IPR004843">
    <property type="entry name" value="Calcineurin-like_PHP"/>
</dbReference>
<sequence length="665" mass="69522">MSFSTATPGQAPVRRTSRHRVSVRLAALTLGLSVALGGVCAAPALADAPTALTGIVLGVGADESQRIVTWYSSTDTAQQVQVAPAPAVVNGVFPADALTFSAVGSANIATSGGFNRHATLSGLAESTAYTYRVGAEGSWSPAYTFKTQSFEGDYDFLFFGDPQIGSSGNTAKDQAGWTDTLDVALAANPDAELLVSGGDQVETANTESQWDAFLAPDKLRQYPWAATIGNHDVGGKAYEQHLFTPNTDRSAPLYANGQPTSNTSGGDYWYIYKDVLFIDLNSNSYATSQGGGGDAAHLAYVTDVIDQHGDEAKYKVLVYHHAIYSPADHAKDGDNKVRRVDFPTTFSNLGVDLVLQGHDHSYSRSYLIKNSAKADPAEQPGQADVYPGPGGVLYVTANSASGSKYYDLTTPDSSGTSGAGNGADPLNPSSYWYNSVQNQEHVRTYVKVQVRDDQLVVENVRSGSCAAPNAAVELGKVAWCGPDSGATAAQPVGSLVDKVTVHQYHGAGQDIQVDVPDAAPGEFGWTIDGHNGLVDLGTAVEQNGSFAATGQINPITVSDTRRSRAPWSISASVGTFQDGTKTFSGKYLGWTPKVVQPGAGAQAGAAIQSGFVAGDGLSVSRNLGSATQGHDKGEAKLGADLDLRIPDDVAKGSYRATLTITALSS</sequence>
<protein>
    <recommendedName>
        <fullName evidence="7">Metallophosphoesterase family protein</fullName>
    </recommendedName>
</protein>
<evidence type="ECO:0000259" key="3">
    <source>
        <dbReference type="Pfam" id="PF00149"/>
    </source>
</evidence>
<feature type="domain" description="Calcineurin-like phosphoesterase" evidence="3">
    <location>
        <begin position="156"/>
        <end position="362"/>
    </location>
</feature>
<dbReference type="PANTHER" id="PTHR22953">
    <property type="entry name" value="ACID PHOSPHATASE RELATED"/>
    <property type="match status" value="1"/>
</dbReference>
<dbReference type="InterPro" id="IPR008963">
    <property type="entry name" value="Purple_acid_Pase-like_N"/>
</dbReference>
<dbReference type="GO" id="GO:0003993">
    <property type="term" value="F:acid phosphatase activity"/>
    <property type="evidence" value="ECO:0007669"/>
    <property type="project" value="InterPro"/>
</dbReference>
<dbReference type="InterPro" id="IPR039331">
    <property type="entry name" value="PAPs-like"/>
</dbReference>
<organism evidence="5 6">
    <name type="scientific">Cellulomonas chitinilytica</name>
    <dbReference type="NCBI Taxonomy" id="398759"/>
    <lineage>
        <taxon>Bacteria</taxon>
        <taxon>Bacillati</taxon>
        <taxon>Actinomycetota</taxon>
        <taxon>Actinomycetes</taxon>
        <taxon>Micrococcales</taxon>
        <taxon>Cellulomonadaceae</taxon>
        <taxon>Cellulomonas</taxon>
    </lineage>
</organism>
<feature type="signal peptide" evidence="2">
    <location>
        <begin position="1"/>
        <end position="46"/>
    </location>
</feature>
<dbReference type="RefSeq" id="WP_203750721.1">
    <property type="nucleotide sequence ID" value="NZ_BONK01000004.1"/>
</dbReference>
<feature type="chain" id="PRO_5039290691" description="Metallophosphoesterase family protein" evidence="2">
    <location>
        <begin position="47"/>
        <end position="665"/>
    </location>
</feature>
<evidence type="ECO:0008006" key="7">
    <source>
        <dbReference type="Google" id="ProtNLM"/>
    </source>
</evidence>
<keyword evidence="6" id="KW-1185">Reference proteome</keyword>
<dbReference type="EMBL" id="BONK01000004">
    <property type="protein sequence ID" value="GIG20797.1"/>
    <property type="molecule type" value="Genomic_DNA"/>
</dbReference>
<dbReference type="SUPFAM" id="SSF56300">
    <property type="entry name" value="Metallo-dependent phosphatases"/>
    <property type="match status" value="1"/>
</dbReference>
<feature type="domain" description="Purple acid phosphatase N-terminal" evidence="4">
    <location>
        <begin position="55"/>
        <end position="147"/>
    </location>
</feature>
<dbReference type="PANTHER" id="PTHR22953:SF153">
    <property type="entry name" value="PURPLE ACID PHOSPHATASE"/>
    <property type="match status" value="1"/>
</dbReference>
<dbReference type="Proteomes" id="UP000632740">
    <property type="component" value="Unassembled WGS sequence"/>
</dbReference>
<evidence type="ECO:0000256" key="1">
    <source>
        <dbReference type="ARBA" id="ARBA00022729"/>
    </source>
</evidence>